<accession>E7RKY3</accession>
<gene>
    <name evidence="1" type="ORF">GPDM_15789</name>
</gene>
<name>E7RKY3_9BACL</name>
<protein>
    <submittedName>
        <fullName evidence="1">Bifunctional 5'-methylthioadenosine/S-adenosylhomocysteine nucleosidase/phosphatase</fullName>
        <ecNumber evidence="1">3.2.2.9</ecNumber>
    </submittedName>
</protein>
<keyword evidence="1" id="KW-0326">Glycosidase</keyword>
<dbReference type="GO" id="GO:0008967">
    <property type="term" value="F:phosphoglycolate phosphatase activity"/>
    <property type="evidence" value="ECO:0007669"/>
    <property type="project" value="TreeGrafter"/>
</dbReference>
<reference evidence="1 2" key="1">
    <citation type="journal article" date="2011" name="J. Bacteriol.">
        <title>The Draft Genome of Planococcus donghaensis MPA1U2 Reveals Nonsporulation Pathways Controlled by a Conserved Spo0A Regulon.</title>
        <authorList>
            <person name="Pearson M.D."/>
            <person name="Noller H.F."/>
        </authorList>
    </citation>
    <scope>NUCLEOTIDE SEQUENCE [LARGE SCALE GENOMIC DNA]</scope>
    <source>
        <strain evidence="1 2">MPA1U2</strain>
    </source>
</reference>
<dbReference type="SFLD" id="SFLDG01129">
    <property type="entry name" value="C1.5:_HAD__Beta-PGM__Phosphata"/>
    <property type="match status" value="1"/>
</dbReference>
<proteinExistence type="predicted"/>
<evidence type="ECO:0000313" key="2">
    <source>
        <dbReference type="Proteomes" id="UP000003052"/>
    </source>
</evidence>
<dbReference type="SFLD" id="SFLDS00003">
    <property type="entry name" value="Haloacid_Dehalogenase"/>
    <property type="match status" value="1"/>
</dbReference>
<dbReference type="EMBL" id="AEPB01000060">
    <property type="protein sequence ID" value="EGA88336.1"/>
    <property type="molecule type" value="Genomic_DNA"/>
</dbReference>
<sequence>MRSFIFDMDGTLFQTDKILERLLNDTFDWLKTLSLWNTDTPINKYREIMGVPLPKVWEELLPNHSLEIREDANAYFQKRLIHNIENGNGALYPNVEKLFTHLKREGNAIYIASNGLAAYLAAIVAFYRLDQWVTETFSIQQVPSLDKGELVRTIIEKYEIESGTVVGDRLSDIYAAKTNNLTAIGCRFDFAQEEELAQANFVIEDLADLINLLPLLPT</sequence>
<dbReference type="InterPro" id="IPR023214">
    <property type="entry name" value="HAD_sf"/>
</dbReference>
<dbReference type="GO" id="GO:0006281">
    <property type="term" value="P:DNA repair"/>
    <property type="evidence" value="ECO:0007669"/>
    <property type="project" value="TreeGrafter"/>
</dbReference>
<dbReference type="eggNOG" id="COG0546">
    <property type="taxonomic scope" value="Bacteria"/>
</dbReference>
<dbReference type="Gene3D" id="1.10.150.240">
    <property type="entry name" value="Putative phosphatase, domain 2"/>
    <property type="match status" value="1"/>
</dbReference>
<dbReference type="GO" id="GO:0005829">
    <property type="term" value="C:cytosol"/>
    <property type="evidence" value="ECO:0007669"/>
    <property type="project" value="TreeGrafter"/>
</dbReference>
<dbReference type="GO" id="GO:0008782">
    <property type="term" value="F:adenosylhomocysteine nucleosidase activity"/>
    <property type="evidence" value="ECO:0007669"/>
    <property type="project" value="UniProtKB-EC"/>
</dbReference>
<keyword evidence="1" id="KW-0378">Hydrolase</keyword>
<dbReference type="AlphaFoldDB" id="E7RKY3"/>
<dbReference type="Pfam" id="PF00702">
    <property type="entry name" value="Hydrolase"/>
    <property type="match status" value="1"/>
</dbReference>
<dbReference type="EC" id="3.2.2.9" evidence="1"/>
<dbReference type="InterPro" id="IPR036412">
    <property type="entry name" value="HAD-like_sf"/>
</dbReference>
<dbReference type="InterPro" id="IPR050155">
    <property type="entry name" value="HAD-like_hydrolase_sf"/>
</dbReference>
<dbReference type="InterPro" id="IPR023198">
    <property type="entry name" value="PGP-like_dom2"/>
</dbReference>
<dbReference type="SUPFAM" id="SSF56784">
    <property type="entry name" value="HAD-like"/>
    <property type="match status" value="1"/>
</dbReference>
<dbReference type="Proteomes" id="UP000003052">
    <property type="component" value="Unassembled WGS sequence"/>
</dbReference>
<evidence type="ECO:0000313" key="1">
    <source>
        <dbReference type="EMBL" id="EGA88336.1"/>
    </source>
</evidence>
<dbReference type="PANTHER" id="PTHR43434:SF1">
    <property type="entry name" value="PHOSPHOGLYCOLATE PHOSPHATASE"/>
    <property type="match status" value="1"/>
</dbReference>
<organism evidence="1 2">
    <name type="scientific">Planococcus donghaensis MPA1U2</name>
    <dbReference type="NCBI Taxonomy" id="933115"/>
    <lineage>
        <taxon>Bacteria</taxon>
        <taxon>Bacillati</taxon>
        <taxon>Bacillota</taxon>
        <taxon>Bacilli</taxon>
        <taxon>Bacillales</taxon>
        <taxon>Caryophanaceae</taxon>
        <taxon>Planococcus</taxon>
    </lineage>
</organism>
<dbReference type="PANTHER" id="PTHR43434">
    <property type="entry name" value="PHOSPHOGLYCOLATE PHOSPHATASE"/>
    <property type="match status" value="1"/>
</dbReference>
<comment type="caution">
    <text evidence="1">The sequence shown here is derived from an EMBL/GenBank/DDBJ whole genome shotgun (WGS) entry which is preliminary data.</text>
</comment>
<dbReference type="Gene3D" id="3.40.50.1000">
    <property type="entry name" value="HAD superfamily/HAD-like"/>
    <property type="match status" value="1"/>
</dbReference>